<accession>G7Y8G1</accession>
<sequence length="536" mass="61158">MVIDVNVYGDNRMKRFVPPFLQLFRCLGHLSSFYTRPMFTIPNISSRSESAMHTFHLLVTEAKDKYNKNNYTICQGPNVHVSKESRLRLACAEKEINWSRNWVLVFVCSDHTTDVAGYSFANFRSLHKVPLRKQTDNVVLSGGVEQTKFLCRNTVVMLWDVDVIGAFSVNDASDKHYATLCDKHDIDRLEENLPPECTYTAEGMTELGIVVCVPVMTFGDLVAGQSNTSTVKMARRQSEVVYPTDHVYFGILRSFKGDKDNSSSIDPLNQTLFHRDRRKPRLFPVWNSSEDLTSSSTGFVKKEIIVPESVIFEPEKDLYMLYPNSPWLDPCKARTTATLQVKHKTLCRSKQLNIRPTSGPTSPAHDTWFEENLENQSAYILLAASNKSEFESPPERLLTNHEDSDVTAVLRSLEQSDALFSVHLTSRNSNVTADEPTDVVNKCVYLEECEIPGVHQFHQVGYRKKQYAATISDTKMLDQRITILRRRGRARLPCKRYQAVTAGFELTKFSCSTLLVPKRHATRRKYEGMSRLRKRG</sequence>
<keyword evidence="2" id="KW-1185">Reference proteome</keyword>
<reference key="2">
    <citation type="submission" date="2011-10" db="EMBL/GenBank/DDBJ databases">
        <title>The genome and transcriptome sequence of Clonorchis sinensis provide insights into the carcinogenic liver fluke.</title>
        <authorList>
            <person name="Wang X."/>
            <person name="Huang Y."/>
            <person name="Chen W."/>
            <person name="Liu H."/>
            <person name="Guo L."/>
            <person name="Chen Y."/>
            <person name="Luo F."/>
            <person name="Zhou W."/>
            <person name="Sun J."/>
            <person name="Mao Q."/>
            <person name="Liang P."/>
            <person name="Zhou C."/>
            <person name="Tian Y."/>
            <person name="Men J."/>
            <person name="Lv X."/>
            <person name="Huang L."/>
            <person name="Zhou J."/>
            <person name="Hu Y."/>
            <person name="Li R."/>
            <person name="Zhang F."/>
            <person name="Lei H."/>
            <person name="Li X."/>
            <person name="Hu X."/>
            <person name="Liang C."/>
            <person name="Xu J."/>
            <person name="Wu Z."/>
            <person name="Yu X."/>
        </authorList>
    </citation>
    <scope>NUCLEOTIDE SEQUENCE</scope>
    <source>
        <strain>Henan</strain>
    </source>
</reference>
<dbReference type="Proteomes" id="UP000008909">
    <property type="component" value="Unassembled WGS sequence"/>
</dbReference>
<reference evidence="1" key="1">
    <citation type="journal article" date="2011" name="Genome Biol.">
        <title>The draft genome of the carcinogenic human liver fluke Clonorchis sinensis.</title>
        <authorList>
            <person name="Wang X."/>
            <person name="Chen W."/>
            <person name="Huang Y."/>
            <person name="Sun J."/>
            <person name="Men J."/>
            <person name="Liu H."/>
            <person name="Luo F."/>
            <person name="Guo L."/>
            <person name="Lv X."/>
            <person name="Deng C."/>
            <person name="Zhou C."/>
            <person name="Fan Y."/>
            <person name="Li X."/>
            <person name="Huang L."/>
            <person name="Hu Y."/>
            <person name="Liang C."/>
            <person name="Hu X."/>
            <person name="Xu J."/>
            <person name="Yu X."/>
        </authorList>
    </citation>
    <scope>NUCLEOTIDE SEQUENCE [LARGE SCALE GENOMIC DNA]</scope>
    <source>
        <strain evidence="1">Henan</strain>
    </source>
</reference>
<protein>
    <submittedName>
        <fullName evidence="1">Uncharacterized protein</fullName>
    </submittedName>
</protein>
<name>G7Y8G1_CLOSI</name>
<evidence type="ECO:0000313" key="2">
    <source>
        <dbReference type="Proteomes" id="UP000008909"/>
    </source>
</evidence>
<dbReference type="EMBL" id="DF142943">
    <property type="protein sequence ID" value="GAA49246.1"/>
    <property type="molecule type" value="Genomic_DNA"/>
</dbReference>
<gene>
    <name evidence="1" type="ORF">CLF_102754</name>
</gene>
<organism evidence="1 2">
    <name type="scientific">Clonorchis sinensis</name>
    <name type="common">Chinese liver fluke</name>
    <dbReference type="NCBI Taxonomy" id="79923"/>
    <lineage>
        <taxon>Eukaryota</taxon>
        <taxon>Metazoa</taxon>
        <taxon>Spiralia</taxon>
        <taxon>Lophotrochozoa</taxon>
        <taxon>Platyhelminthes</taxon>
        <taxon>Trematoda</taxon>
        <taxon>Digenea</taxon>
        <taxon>Opisthorchiida</taxon>
        <taxon>Opisthorchiata</taxon>
        <taxon>Opisthorchiidae</taxon>
        <taxon>Clonorchis</taxon>
    </lineage>
</organism>
<proteinExistence type="predicted"/>
<dbReference type="AlphaFoldDB" id="G7Y8G1"/>
<evidence type="ECO:0000313" key="1">
    <source>
        <dbReference type="EMBL" id="GAA49246.1"/>
    </source>
</evidence>